<dbReference type="InterPro" id="IPR002575">
    <property type="entry name" value="Aminoglycoside_PTrfase"/>
</dbReference>
<dbReference type="Gene3D" id="1.10.510.10">
    <property type="entry name" value="Transferase(Phosphotransferase) domain 1"/>
    <property type="match status" value="1"/>
</dbReference>
<dbReference type="GO" id="GO:0016740">
    <property type="term" value="F:transferase activity"/>
    <property type="evidence" value="ECO:0007669"/>
    <property type="project" value="UniProtKB-KW"/>
</dbReference>
<reference evidence="2 3" key="1">
    <citation type="submission" date="2016-06" db="EMBL/GenBank/DDBJ databases">
        <authorList>
            <person name="Kjaerup R.B."/>
            <person name="Dalgaard T.S."/>
            <person name="Juul-Madsen H.R."/>
        </authorList>
    </citation>
    <scope>NUCLEOTIDE SEQUENCE [LARGE SCALE GENOMIC DNA]</scope>
    <source>
        <strain evidence="2 3">DSM 43821</strain>
    </source>
</reference>
<protein>
    <submittedName>
        <fullName evidence="2">Phosphotransferase enzyme family protein</fullName>
    </submittedName>
</protein>
<dbReference type="EMBL" id="LT607410">
    <property type="protein sequence ID" value="SCF27246.1"/>
    <property type="molecule type" value="Genomic_DNA"/>
</dbReference>
<dbReference type="InterPro" id="IPR051678">
    <property type="entry name" value="AGP_Transferase"/>
</dbReference>
<accession>A0A1C4Z2V2</accession>
<dbReference type="SUPFAM" id="SSF56112">
    <property type="entry name" value="Protein kinase-like (PK-like)"/>
    <property type="match status" value="1"/>
</dbReference>
<dbReference type="PANTHER" id="PTHR21310:SF40">
    <property type="entry name" value="AMINOGLYCOSIDE PHOSPHOTRANSFERASE DOMAIN-CONTAINING PROTEIN-RELATED"/>
    <property type="match status" value="1"/>
</dbReference>
<evidence type="ECO:0000313" key="3">
    <source>
        <dbReference type="Proteomes" id="UP000198228"/>
    </source>
</evidence>
<gene>
    <name evidence="2" type="ORF">GA0074696_3977</name>
</gene>
<evidence type="ECO:0000259" key="1">
    <source>
        <dbReference type="Pfam" id="PF01636"/>
    </source>
</evidence>
<proteinExistence type="predicted"/>
<feature type="domain" description="Aminoglycoside phosphotransferase" evidence="1">
    <location>
        <begin position="94"/>
        <end position="154"/>
    </location>
</feature>
<dbReference type="RefSeq" id="WP_088962466.1">
    <property type="nucleotide sequence ID" value="NZ_LT607410.1"/>
</dbReference>
<dbReference type="InterPro" id="IPR011009">
    <property type="entry name" value="Kinase-like_dom_sf"/>
</dbReference>
<keyword evidence="2" id="KW-0808">Transferase</keyword>
<evidence type="ECO:0000313" key="2">
    <source>
        <dbReference type="EMBL" id="SCF27246.1"/>
    </source>
</evidence>
<organism evidence="2 3">
    <name type="scientific">Micromonospora purpureochromogenes</name>
    <dbReference type="NCBI Taxonomy" id="47872"/>
    <lineage>
        <taxon>Bacteria</taxon>
        <taxon>Bacillati</taxon>
        <taxon>Actinomycetota</taxon>
        <taxon>Actinomycetes</taxon>
        <taxon>Micromonosporales</taxon>
        <taxon>Micromonosporaceae</taxon>
        <taxon>Micromonospora</taxon>
    </lineage>
</organism>
<dbReference type="Pfam" id="PF01636">
    <property type="entry name" value="APH"/>
    <property type="match status" value="1"/>
</dbReference>
<dbReference type="PANTHER" id="PTHR21310">
    <property type="entry name" value="AMINOGLYCOSIDE PHOSPHOTRANSFERASE-RELATED-RELATED"/>
    <property type="match status" value="1"/>
</dbReference>
<name>A0A1C4Z2V2_9ACTN</name>
<dbReference type="AlphaFoldDB" id="A0A1C4Z2V2"/>
<sequence>MFAATPLASGRCADVYALGADRVIRRNRDGGDVRAEAELMTYLRGQGYPVPEVFRADGPDLEMTRLAGPTLAEALVTGATDIRSGARILATLHHRLHALRARLSPDPAARVLHLDLHPQNVMVTADGPVVIDWGSAREGRPELDLAMTALIVAEVATDPTSPVAAPAGDLLTAFLAETGPIRLLDSAASLRTRTGPLDPRRVAQAAARVRTAHG</sequence>
<dbReference type="Proteomes" id="UP000198228">
    <property type="component" value="Chromosome I"/>
</dbReference>